<organism evidence="3 4">
    <name type="scientific">Parablautia muri</name>
    <dbReference type="NCBI Taxonomy" id="2320879"/>
    <lineage>
        <taxon>Bacteria</taxon>
        <taxon>Bacillati</taxon>
        <taxon>Bacillota</taxon>
        <taxon>Clostridia</taxon>
        <taxon>Lachnospirales</taxon>
        <taxon>Lachnospiraceae</taxon>
        <taxon>Parablautia</taxon>
    </lineage>
</organism>
<dbReference type="Gene3D" id="1.10.3020.10">
    <property type="entry name" value="alpha-amino acid ester hydrolase ( Helical cap domain)"/>
    <property type="match status" value="1"/>
</dbReference>
<dbReference type="InterPro" id="IPR029058">
    <property type="entry name" value="AB_hydrolase_fold"/>
</dbReference>
<dbReference type="Pfam" id="PF02129">
    <property type="entry name" value="Peptidase_S15"/>
    <property type="match status" value="1"/>
</dbReference>
<accession>A0A9X5BHR9</accession>
<protein>
    <submittedName>
        <fullName evidence="3">CocE/NonD family hydrolase</fullName>
    </submittedName>
</protein>
<evidence type="ECO:0000313" key="3">
    <source>
        <dbReference type="EMBL" id="NBJ93973.1"/>
    </source>
</evidence>
<dbReference type="Gene3D" id="3.40.50.1820">
    <property type="entry name" value="alpha/beta hydrolase"/>
    <property type="match status" value="1"/>
</dbReference>
<dbReference type="GO" id="GO:0008239">
    <property type="term" value="F:dipeptidyl-peptidase activity"/>
    <property type="evidence" value="ECO:0007669"/>
    <property type="project" value="InterPro"/>
</dbReference>
<name>A0A9X5BHR9_9FIRM</name>
<sequence length="568" mass="64794">MAGQEKAAGAQAEMEERLHQEMLNIRAEFDNCPVDGAACDYAMEECFLPMPDGVKLHTVIYKPSDKQSFPVLIQRSCYPANMEIYKVYGQELTKRGYGYVLQICRGTGKSGGQWEPNVNERRDGIATLSWLNAQDWAESIGYFGASYLALTGWAVADVVPDKVKGMMLTVYGTDRFKSAYEKRLFRHDVLTGWSMANAGHPVEADYLESCRYRPHAKVDEQMWGGRLDWYQDWIHAVKRSDAYWQQGWWKELAEIPAKVKVPVYIVDAWYDHHFGSAMNTYISLNEETKEHSWMDVGCWNHMCENCIEWGEQKNLENGDVKRTLEWFDLLLKKKEMPQKRIRAYVMREDCWQKLETWPLPSGCVKKFYIREDRSLGEDTGRAGEITFDYDPENPCPSHGAESVLTTITEAGSLKQPEPDYRPDVVSFLSEPLTRELAMAGQIKVHLRVRTDADDTAFSAKLCEVFPDGKAYNIRSGITTIAADMPQDAVYSPGEEAAVCIEFWDIVWTVKPESRLRLDISSSDFPQYTAHSNYAGIWSEQEKSRIAHQVICTGNAGCYLEIPLSPAQK</sequence>
<dbReference type="InterPro" id="IPR005674">
    <property type="entry name" value="CocE/Ser_esterase"/>
</dbReference>
<dbReference type="InterPro" id="IPR008979">
    <property type="entry name" value="Galactose-bd-like_sf"/>
</dbReference>
<dbReference type="OrthoDB" id="319764at2"/>
<dbReference type="EMBL" id="QZDT01000027">
    <property type="protein sequence ID" value="NBJ93973.1"/>
    <property type="molecule type" value="Genomic_DNA"/>
</dbReference>
<dbReference type="Proteomes" id="UP001154420">
    <property type="component" value="Unassembled WGS sequence"/>
</dbReference>
<dbReference type="InterPro" id="IPR013736">
    <property type="entry name" value="Xaa-Pro_dipept_C"/>
</dbReference>
<reference evidence="3" key="1">
    <citation type="submission" date="2018-09" db="EMBL/GenBank/DDBJ databases">
        <title>Murine metabolic-syndrome-specific gut microbial biobank.</title>
        <authorList>
            <person name="Liu C."/>
        </authorList>
    </citation>
    <scope>NUCLEOTIDE SEQUENCE</scope>
    <source>
        <strain evidence="3">D42-62</strain>
    </source>
</reference>
<dbReference type="InterPro" id="IPR000383">
    <property type="entry name" value="Xaa-Pro-like_dom"/>
</dbReference>
<dbReference type="SUPFAM" id="SSF53474">
    <property type="entry name" value="alpha/beta-Hydrolases"/>
    <property type="match status" value="1"/>
</dbReference>
<dbReference type="Gene3D" id="2.60.120.260">
    <property type="entry name" value="Galactose-binding domain-like"/>
    <property type="match status" value="1"/>
</dbReference>
<dbReference type="RefSeq" id="WP_160561012.1">
    <property type="nucleotide sequence ID" value="NZ_QZDT01000027.1"/>
</dbReference>
<comment type="caution">
    <text evidence="3">The sequence shown here is derived from an EMBL/GenBank/DDBJ whole genome shotgun (WGS) entry which is preliminary data.</text>
</comment>
<dbReference type="Pfam" id="PF08530">
    <property type="entry name" value="PepX_C"/>
    <property type="match status" value="1"/>
</dbReference>
<keyword evidence="1 3" id="KW-0378">Hydrolase</keyword>
<evidence type="ECO:0000259" key="2">
    <source>
        <dbReference type="SMART" id="SM00939"/>
    </source>
</evidence>
<dbReference type="AlphaFoldDB" id="A0A9X5BHR9"/>
<feature type="domain" description="Xaa-Pro dipeptidyl-peptidase C-terminal" evidence="2">
    <location>
        <begin position="324"/>
        <end position="546"/>
    </location>
</feature>
<gene>
    <name evidence="3" type="ORF">D5281_15605</name>
</gene>
<dbReference type="SUPFAM" id="SSF49785">
    <property type="entry name" value="Galactose-binding domain-like"/>
    <property type="match status" value="1"/>
</dbReference>
<keyword evidence="4" id="KW-1185">Reference proteome</keyword>
<proteinExistence type="predicted"/>
<dbReference type="NCBIfam" id="TIGR00976">
    <property type="entry name" value="CocE_NonD"/>
    <property type="match status" value="1"/>
</dbReference>
<evidence type="ECO:0000256" key="1">
    <source>
        <dbReference type="ARBA" id="ARBA00022801"/>
    </source>
</evidence>
<evidence type="ECO:0000313" key="4">
    <source>
        <dbReference type="Proteomes" id="UP001154420"/>
    </source>
</evidence>
<dbReference type="SMART" id="SM00939">
    <property type="entry name" value="PepX_C"/>
    <property type="match status" value="1"/>
</dbReference>